<dbReference type="Proteomes" id="UP001202328">
    <property type="component" value="Unassembled WGS sequence"/>
</dbReference>
<dbReference type="GO" id="GO:0043069">
    <property type="term" value="P:negative regulation of programmed cell death"/>
    <property type="evidence" value="ECO:0007669"/>
    <property type="project" value="TreeGrafter"/>
</dbReference>
<feature type="transmembrane region" description="Helical" evidence="6">
    <location>
        <begin position="557"/>
        <end position="581"/>
    </location>
</feature>
<evidence type="ECO:0000259" key="7">
    <source>
        <dbReference type="PROSITE" id="PS51778"/>
    </source>
</evidence>
<comment type="subcellular location">
    <subcellularLocation>
        <location evidence="1">Membrane</location>
        <topology evidence="1">Single-pass membrane protein</topology>
    </subcellularLocation>
</comment>
<comment type="caution">
    <text evidence="8">The sequence shown here is derived from an EMBL/GenBank/DDBJ whole genome shotgun (WGS) entry which is preliminary data.</text>
</comment>
<evidence type="ECO:0000256" key="3">
    <source>
        <dbReference type="ARBA" id="ARBA00022989"/>
    </source>
</evidence>
<dbReference type="InterPro" id="IPR011993">
    <property type="entry name" value="PH-like_dom_sf"/>
</dbReference>
<gene>
    <name evidence="8" type="ORF">MKW98_016693</name>
</gene>
<accession>A0AAD4SSC7</accession>
<dbReference type="SMART" id="SM00568">
    <property type="entry name" value="GRAM"/>
    <property type="match status" value="1"/>
</dbReference>
<dbReference type="AlphaFoldDB" id="A0AAD4SSC7"/>
<proteinExistence type="predicted"/>
<keyword evidence="9" id="KW-1185">Reference proteome</keyword>
<dbReference type="Pfam" id="PF02893">
    <property type="entry name" value="GRAM"/>
    <property type="match status" value="1"/>
</dbReference>
<protein>
    <recommendedName>
        <fullName evidence="7">VASt domain-containing protein</fullName>
    </recommendedName>
</protein>
<evidence type="ECO:0000256" key="5">
    <source>
        <dbReference type="SAM" id="MobiDB-lite"/>
    </source>
</evidence>
<dbReference type="GO" id="GO:0016020">
    <property type="term" value="C:membrane"/>
    <property type="evidence" value="ECO:0007669"/>
    <property type="project" value="UniProtKB-SubCell"/>
</dbReference>
<feature type="domain" description="VASt" evidence="7">
    <location>
        <begin position="291"/>
        <end position="462"/>
    </location>
</feature>
<evidence type="ECO:0000256" key="6">
    <source>
        <dbReference type="SAM" id="Phobius"/>
    </source>
</evidence>
<feature type="compositionally biased region" description="Basic and acidic residues" evidence="5">
    <location>
        <begin position="522"/>
        <end position="531"/>
    </location>
</feature>
<dbReference type="PANTHER" id="PTHR47666">
    <property type="entry name" value="PROTEIN VASCULAR ASSOCIATED DEATH 1, CHLOROPLASTIC"/>
    <property type="match status" value="1"/>
</dbReference>
<evidence type="ECO:0000256" key="1">
    <source>
        <dbReference type="ARBA" id="ARBA00004167"/>
    </source>
</evidence>
<dbReference type="InterPro" id="IPR004182">
    <property type="entry name" value="GRAM"/>
</dbReference>
<organism evidence="8 9">
    <name type="scientific">Papaver atlanticum</name>
    <dbReference type="NCBI Taxonomy" id="357466"/>
    <lineage>
        <taxon>Eukaryota</taxon>
        <taxon>Viridiplantae</taxon>
        <taxon>Streptophyta</taxon>
        <taxon>Embryophyta</taxon>
        <taxon>Tracheophyta</taxon>
        <taxon>Spermatophyta</taxon>
        <taxon>Magnoliopsida</taxon>
        <taxon>Ranunculales</taxon>
        <taxon>Papaveraceae</taxon>
        <taxon>Papaveroideae</taxon>
        <taxon>Papaver</taxon>
    </lineage>
</organism>
<keyword evidence="3 6" id="KW-1133">Transmembrane helix</keyword>
<dbReference type="PANTHER" id="PTHR47666:SF1">
    <property type="entry name" value="PROTEIN VASCULAR ASSOCIATED DEATH 1, CHLOROPLASTIC"/>
    <property type="match status" value="1"/>
</dbReference>
<evidence type="ECO:0000313" key="9">
    <source>
        <dbReference type="Proteomes" id="UP001202328"/>
    </source>
</evidence>
<evidence type="ECO:0000313" key="8">
    <source>
        <dbReference type="EMBL" id="KAI3919140.1"/>
    </source>
</evidence>
<keyword evidence="4 6" id="KW-0472">Membrane</keyword>
<dbReference type="EMBL" id="JAJJMB010008936">
    <property type="protein sequence ID" value="KAI3919140.1"/>
    <property type="molecule type" value="Genomic_DNA"/>
</dbReference>
<reference evidence="8" key="1">
    <citation type="submission" date="2022-04" db="EMBL/GenBank/DDBJ databases">
        <title>A functionally conserved STORR gene fusion in Papaver species that diverged 16.8 million years ago.</title>
        <authorList>
            <person name="Catania T."/>
        </authorList>
    </citation>
    <scope>NUCLEOTIDE SEQUENCE</scope>
    <source>
        <strain evidence="8">S-188037</strain>
    </source>
</reference>
<dbReference type="FunFam" id="2.30.29.30:FF:000008">
    <property type="entry name" value="GRAM domain containing 1B"/>
    <property type="match status" value="1"/>
</dbReference>
<evidence type="ECO:0000256" key="4">
    <source>
        <dbReference type="ARBA" id="ARBA00023136"/>
    </source>
</evidence>
<name>A0AAD4SSC7_9MAGN</name>
<feature type="region of interest" description="Disordered" evidence="5">
    <location>
        <begin position="506"/>
        <end position="531"/>
    </location>
</feature>
<dbReference type="PROSITE" id="PS51778">
    <property type="entry name" value="VAST"/>
    <property type="match status" value="1"/>
</dbReference>
<dbReference type="Pfam" id="PF16016">
    <property type="entry name" value="VASt"/>
    <property type="match status" value="1"/>
</dbReference>
<feature type="compositionally biased region" description="Low complexity" evidence="5">
    <location>
        <begin position="1"/>
        <end position="43"/>
    </location>
</feature>
<keyword evidence="2 6" id="KW-0812">Transmembrane</keyword>
<sequence length="656" mass="73499">METLISSSIVVQDNNNSSNSNSNSVTSTPSSSPLITKSASASAGAGGNRSEAEASSDEVDILFSPSSPGYLKSEEYRLLFRLPSDEVLVQDFNCAFQENILLQGHMYLFVRHICFYSNIFGYETKKAIPFNEVTCIRKAKTAGIFPNAIDIIAGGKRYFFASFLSRDEAYRAIVDGWAQHCDGIDDRIDRQDSKCEIKLLLDGFPATPDRTPDNGLSTPDRNTDALLQGGHELSFGGSNGIVDVNIAAERPSEVEEIVEHTEPVVAADPSSSLQSLMWTPEDADAPQVPEFFTKVAESKFEIQVEEFFNHFFSDAAVDFVESFHKKCGDKDFRCSSWYEHETIGHARDVSFLHPIKLYLGAKFGQCQEVQKFRVYRNSHLVIETSQEVGDVPYADYFRVQGLWDVKKVGNATNLCLVRVYVNVAFSKKTMWKGKIESNTIDECRDAYAIWMENALELVKQKALAKLESGISSASANPSLNATPNDEVQLETVGPSELNDNSLEITTHAASNTKHSRNRSRRRESPVRRDASDASSTTSLLREILARFFVYMKNQNRLPLILVIACISILILMQLSIIVLLARPPQVHVISQVDYMNSFGNNGGDKAEAVAWLEKRIHHLKDEMLIVETRLEKMRHEHLLLKTYLTGLEQFKSRKTE</sequence>
<dbReference type="Gene3D" id="2.30.29.30">
    <property type="entry name" value="Pleckstrin-homology domain (PH domain)/Phosphotyrosine-binding domain (PTB)"/>
    <property type="match status" value="1"/>
</dbReference>
<evidence type="ECO:0000256" key="2">
    <source>
        <dbReference type="ARBA" id="ARBA00022692"/>
    </source>
</evidence>
<dbReference type="InterPro" id="IPR031968">
    <property type="entry name" value="VASt"/>
</dbReference>
<feature type="region of interest" description="Disordered" evidence="5">
    <location>
        <begin position="1"/>
        <end position="57"/>
    </location>
</feature>
<dbReference type="CDD" id="cd13220">
    <property type="entry name" value="PH-GRAM_GRAMDC"/>
    <property type="match status" value="1"/>
</dbReference>